<feature type="region of interest" description="Disordered" evidence="1">
    <location>
        <begin position="28"/>
        <end position="50"/>
    </location>
</feature>
<feature type="compositionally biased region" description="Basic and acidic residues" evidence="1">
    <location>
        <begin position="294"/>
        <end position="304"/>
    </location>
</feature>
<feature type="region of interest" description="Disordered" evidence="1">
    <location>
        <begin position="283"/>
        <end position="304"/>
    </location>
</feature>
<evidence type="ECO:0000313" key="3">
    <source>
        <dbReference type="Proteomes" id="UP000598146"/>
    </source>
</evidence>
<evidence type="ECO:0008006" key="4">
    <source>
        <dbReference type="Google" id="ProtNLM"/>
    </source>
</evidence>
<sequence>MRTSVKLGAYALGLVVVFGATAGAGRVFGPEEKPAPPPAHTEAHAEPAAESAAAHVPGGLQVAQDGYRLTLITTSLTTGDAQPFRFRVLGPDGEPVTAYTTNHDKDLHLIVVRRDLSGFQHVHPTLGTDGTWSIPLAVDTPGQYRVFADFQPAARDEGLTLGVDVPAPGDYQPRPLPVPARTAEVDGYTVTLAGDLTAGASAQLTLSVSRDGQPVVPEPYLGASGHLVALRDGDLAYLHVHPTDEKSLSFAAEVPSAGVYRLYLDFKHDGKVRTAEFTATTSGVVVPQPQATEPAHDADGHTHD</sequence>
<keyword evidence="3" id="KW-1185">Reference proteome</keyword>
<evidence type="ECO:0000256" key="1">
    <source>
        <dbReference type="SAM" id="MobiDB-lite"/>
    </source>
</evidence>
<comment type="caution">
    <text evidence="2">The sequence shown here is derived from an EMBL/GenBank/DDBJ whole genome shotgun (WGS) entry which is preliminary data.</text>
</comment>
<gene>
    <name evidence="2" type="ORF">I4J89_14500</name>
</gene>
<dbReference type="RefSeq" id="WP_196414469.1">
    <property type="nucleotide sequence ID" value="NZ_JADQTO010000006.1"/>
</dbReference>
<dbReference type="AlphaFoldDB" id="A0A931G1U3"/>
<evidence type="ECO:0000313" key="2">
    <source>
        <dbReference type="EMBL" id="MBG0562664.1"/>
    </source>
</evidence>
<name>A0A931G1U3_9ACTN</name>
<protein>
    <recommendedName>
        <fullName evidence="4">Secreted protein</fullName>
    </recommendedName>
</protein>
<reference evidence="2" key="1">
    <citation type="submission" date="2020-11" db="EMBL/GenBank/DDBJ databases">
        <title>Isolation and identification of active actinomycetes.</title>
        <authorList>
            <person name="Sun X."/>
        </authorList>
    </citation>
    <scope>NUCLEOTIDE SEQUENCE</scope>
    <source>
        <strain evidence="2">NEAU-A11</strain>
    </source>
</reference>
<dbReference type="EMBL" id="JADQTO010000006">
    <property type="protein sequence ID" value="MBG0562664.1"/>
    <property type="molecule type" value="Genomic_DNA"/>
</dbReference>
<accession>A0A931G1U3</accession>
<dbReference type="Proteomes" id="UP000598146">
    <property type="component" value="Unassembled WGS sequence"/>
</dbReference>
<organism evidence="2 3">
    <name type="scientific">Actinoplanes aureus</name>
    <dbReference type="NCBI Taxonomy" id="2792083"/>
    <lineage>
        <taxon>Bacteria</taxon>
        <taxon>Bacillati</taxon>
        <taxon>Actinomycetota</taxon>
        <taxon>Actinomycetes</taxon>
        <taxon>Micromonosporales</taxon>
        <taxon>Micromonosporaceae</taxon>
        <taxon>Actinoplanes</taxon>
    </lineage>
</organism>
<proteinExistence type="predicted"/>